<evidence type="ECO:0000313" key="2">
    <source>
        <dbReference type="EMBL" id="CAE8584413.1"/>
    </source>
</evidence>
<sequence>MGSMLDDIDKPKDEDEEGAESQAPPSAGEAAGDAESFFPGRSGLGGMFSSAAAAASSAAGSAAAKGAAMGSNLGSVSSTLTSLLGDNAGDEEEEDVEPVETAGTSSASGLAGPSTQALTERVASPEVSPAPSSRNLADQGWSFE</sequence>
<feature type="compositionally biased region" description="Low complexity" evidence="1">
    <location>
        <begin position="47"/>
        <end position="85"/>
    </location>
</feature>
<keyword evidence="3" id="KW-1185">Reference proteome</keyword>
<comment type="caution">
    <text evidence="2">The sequence shown here is derived from an EMBL/GenBank/DDBJ whole genome shotgun (WGS) entry which is preliminary data.</text>
</comment>
<organism evidence="2 3">
    <name type="scientific">Polarella glacialis</name>
    <name type="common">Dinoflagellate</name>
    <dbReference type="NCBI Taxonomy" id="89957"/>
    <lineage>
        <taxon>Eukaryota</taxon>
        <taxon>Sar</taxon>
        <taxon>Alveolata</taxon>
        <taxon>Dinophyceae</taxon>
        <taxon>Suessiales</taxon>
        <taxon>Suessiaceae</taxon>
        <taxon>Polarella</taxon>
    </lineage>
</organism>
<feature type="compositionally biased region" description="Polar residues" evidence="1">
    <location>
        <begin position="102"/>
        <end position="118"/>
    </location>
</feature>
<dbReference type="Proteomes" id="UP000654075">
    <property type="component" value="Unassembled WGS sequence"/>
</dbReference>
<feature type="compositionally biased region" description="Acidic residues" evidence="1">
    <location>
        <begin position="88"/>
        <end position="98"/>
    </location>
</feature>
<feature type="compositionally biased region" description="Low complexity" evidence="1">
    <location>
        <begin position="122"/>
        <end position="133"/>
    </location>
</feature>
<accession>A0A813DDX2</accession>
<dbReference type="AlphaFoldDB" id="A0A813DDX2"/>
<proteinExistence type="predicted"/>
<evidence type="ECO:0000256" key="1">
    <source>
        <dbReference type="SAM" id="MobiDB-lite"/>
    </source>
</evidence>
<evidence type="ECO:0000313" key="3">
    <source>
        <dbReference type="Proteomes" id="UP000654075"/>
    </source>
</evidence>
<name>A0A813DDX2_POLGL</name>
<gene>
    <name evidence="2" type="ORF">PGLA1383_LOCUS3345</name>
</gene>
<dbReference type="EMBL" id="CAJNNV010001158">
    <property type="protein sequence ID" value="CAE8584413.1"/>
    <property type="molecule type" value="Genomic_DNA"/>
</dbReference>
<protein>
    <submittedName>
        <fullName evidence="2">Uncharacterized protein</fullName>
    </submittedName>
</protein>
<reference evidence="2" key="1">
    <citation type="submission" date="2021-02" db="EMBL/GenBank/DDBJ databases">
        <authorList>
            <person name="Dougan E. K."/>
            <person name="Rhodes N."/>
            <person name="Thang M."/>
            <person name="Chan C."/>
        </authorList>
    </citation>
    <scope>NUCLEOTIDE SEQUENCE</scope>
</reference>
<feature type="non-terminal residue" evidence="2">
    <location>
        <position position="1"/>
    </location>
</feature>
<feature type="region of interest" description="Disordered" evidence="1">
    <location>
        <begin position="1"/>
        <end position="144"/>
    </location>
</feature>